<dbReference type="Proteomes" id="UP001596432">
    <property type="component" value="Unassembled WGS sequence"/>
</dbReference>
<proteinExistence type="predicted"/>
<dbReference type="PROSITE" id="PS51318">
    <property type="entry name" value="TAT"/>
    <property type="match status" value="1"/>
</dbReference>
<reference evidence="2 3" key="1">
    <citation type="journal article" date="2019" name="Int. J. Syst. Evol. Microbiol.">
        <title>The Global Catalogue of Microorganisms (GCM) 10K type strain sequencing project: providing services to taxonomists for standard genome sequencing and annotation.</title>
        <authorList>
            <consortium name="The Broad Institute Genomics Platform"/>
            <consortium name="The Broad Institute Genome Sequencing Center for Infectious Disease"/>
            <person name="Wu L."/>
            <person name="Ma J."/>
        </authorList>
    </citation>
    <scope>NUCLEOTIDE SEQUENCE [LARGE SCALE GENOMIC DNA]</scope>
    <source>
        <strain evidence="2 3">XZYJT29</strain>
    </source>
</reference>
<evidence type="ECO:0000313" key="3">
    <source>
        <dbReference type="Proteomes" id="UP001596432"/>
    </source>
</evidence>
<gene>
    <name evidence="2" type="ORF">ACFQMA_19685</name>
</gene>
<accession>A0ABD5YCK3</accession>
<evidence type="ECO:0000256" key="1">
    <source>
        <dbReference type="SAM" id="MobiDB-lite"/>
    </source>
</evidence>
<organism evidence="2 3">
    <name type="scientific">Halosimplex aquaticum</name>
    <dbReference type="NCBI Taxonomy" id="3026162"/>
    <lineage>
        <taxon>Archaea</taxon>
        <taxon>Methanobacteriati</taxon>
        <taxon>Methanobacteriota</taxon>
        <taxon>Stenosarchaea group</taxon>
        <taxon>Halobacteria</taxon>
        <taxon>Halobacteriales</taxon>
        <taxon>Haloarculaceae</taxon>
        <taxon>Halosimplex</taxon>
    </lineage>
</organism>
<dbReference type="AlphaFoldDB" id="A0ABD5YCK3"/>
<name>A0ABD5YCK3_9EURY</name>
<protein>
    <submittedName>
        <fullName evidence="2">Uncharacterized protein</fullName>
    </submittedName>
</protein>
<dbReference type="InterPro" id="IPR006311">
    <property type="entry name" value="TAT_signal"/>
</dbReference>
<keyword evidence="3" id="KW-1185">Reference proteome</keyword>
<dbReference type="RefSeq" id="WP_274323119.1">
    <property type="nucleotide sequence ID" value="NZ_CP118158.1"/>
</dbReference>
<evidence type="ECO:0000313" key="2">
    <source>
        <dbReference type="EMBL" id="MFC7142044.1"/>
    </source>
</evidence>
<dbReference type="GeneID" id="78822377"/>
<feature type="region of interest" description="Disordered" evidence="1">
    <location>
        <begin position="32"/>
        <end position="56"/>
    </location>
</feature>
<feature type="region of interest" description="Disordered" evidence="1">
    <location>
        <begin position="228"/>
        <end position="259"/>
    </location>
</feature>
<dbReference type="EMBL" id="JBHTAS010000001">
    <property type="protein sequence ID" value="MFC7142044.1"/>
    <property type="molecule type" value="Genomic_DNA"/>
</dbReference>
<sequence length="274" mass="29990">MTTGGDPPAFSRRAVLRTSGGALGLLSAGTVQATGEGGESNDACSETTVKPSTVPYDDSLSSVCRDDHPETTALQSDVQAALRDRYPTVGSLVDDGFVPYFDLFGAGDSGWSHWLNPDHLRDESVVDATRPESVLVDHKWWRPIGVMFAATRDAERVDPPPSVYEDEDDGGACTPWHAHVGLPGRYSWWKFRALYVRELGEDRLGLPCRTPWVMHVWRYDHPESVYAHHAPPRGNRGGPPAEDAGFETDAVPGEDPLGPEVLPDAFLHRLKHLG</sequence>
<feature type="compositionally biased region" description="Polar residues" evidence="1">
    <location>
        <begin position="42"/>
        <end position="51"/>
    </location>
</feature>
<comment type="caution">
    <text evidence="2">The sequence shown here is derived from an EMBL/GenBank/DDBJ whole genome shotgun (WGS) entry which is preliminary data.</text>
</comment>